<evidence type="ECO:0000313" key="3">
    <source>
        <dbReference type="Proteomes" id="UP000280698"/>
    </source>
</evidence>
<reference evidence="2 3" key="1">
    <citation type="submission" date="2018-11" db="EMBL/GenBank/DDBJ databases">
        <title>Micromonospora sp. PPF5-17, a new actinomycetes isolated from a hot spring soil.</title>
        <authorList>
            <person name="Thawai C."/>
        </authorList>
    </citation>
    <scope>NUCLEOTIDE SEQUENCE [LARGE SCALE GENOMIC DNA]</scope>
    <source>
        <strain evidence="2 3">PPF5-17</strain>
    </source>
</reference>
<dbReference type="RefSeq" id="WP_123241009.1">
    <property type="nucleotide sequence ID" value="NZ_JAAHBY010000027.1"/>
</dbReference>
<sequence>MTVRMRFPAGGTVPVADLLAPDEAEPLTVGDPRVVDFLAGVSGRLLAPALARRHPELGSLGFFLRRRELLRAVERLRGTLAPDTLAFPRGRVFHVPPANVDTIFVYSWALSALAGNANVVRVSPRSAAAADAVLEVLNAGLAEADPVVARTQLMVTYGHDDAVTARLSAACDLRVIWGGDRAVQDLRRHPLAPAARDLTFPDRSSFAVLSVSGWAAASPHRRREVAIAFANDAYWFDQAACASPRTVFLVGPAEPAERVRAEFVALLDAAVRERGWDVDAAMAVEKRVGAYGLAADGGVRRMEFHRNALATLELTDVAATPRHWLGAGTFPFVTVPDLAELVPFVRRRDQTLTHFGFARDDLVELARRLGGRGVDRIVPFGAALTFAPVWDGHDLLREFVRLVTVTD</sequence>
<dbReference type="InterPro" id="IPR016161">
    <property type="entry name" value="Ald_DH/histidinol_DH"/>
</dbReference>
<dbReference type="InterPro" id="IPR008670">
    <property type="entry name" value="CoA_reduct_LuxC"/>
</dbReference>
<dbReference type="Proteomes" id="UP000280698">
    <property type="component" value="Unassembled WGS sequence"/>
</dbReference>
<dbReference type="SUPFAM" id="SSF53720">
    <property type="entry name" value="ALDH-like"/>
    <property type="match status" value="1"/>
</dbReference>
<keyword evidence="1" id="KW-0521">NADP</keyword>
<evidence type="ECO:0000256" key="1">
    <source>
        <dbReference type="ARBA" id="ARBA00022857"/>
    </source>
</evidence>
<organism evidence="2 3">
    <name type="scientific">Micromonospora solifontis</name>
    <dbReference type="NCBI Taxonomy" id="2487138"/>
    <lineage>
        <taxon>Bacteria</taxon>
        <taxon>Bacillati</taxon>
        <taxon>Actinomycetota</taxon>
        <taxon>Actinomycetes</taxon>
        <taxon>Micromonosporales</taxon>
        <taxon>Micromonosporaceae</taxon>
        <taxon>Micromonospora</taxon>
    </lineage>
</organism>
<gene>
    <name evidence="2" type="ORF">EFE23_12145</name>
</gene>
<comment type="caution">
    <text evidence="2">The sequence shown here is derived from an EMBL/GenBank/DDBJ whole genome shotgun (WGS) entry which is preliminary data.</text>
</comment>
<name>A0ABX9WG90_9ACTN</name>
<protein>
    <submittedName>
        <fullName evidence="2">Gamma-glutamyl phosphate reductase</fullName>
    </submittedName>
</protein>
<evidence type="ECO:0000313" key="2">
    <source>
        <dbReference type="EMBL" id="RNL98951.1"/>
    </source>
</evidence>
<accession>A0ABX9WG90</accession>
<keyword evidence="3" id="KW-1185">Reference proteome</keyword>
<dbReference type="EMBL" id="RJLN01000027">
    <property type="protein sequence ID" value="RNL98951.1"/>
    <property type="molecule type" value="Genomic_DNA"/>
</dbReference>
<proteinExistence type="predicted"/>
<dbReference type="Pfam" id="PF05893">
    <property type="entry name" value="LuxC"/>
    <property type="match status" value="1"/>
</dbReference>